<protein>
    <submittedName>
        <fullName evidence="2">Uncharacterized protein</fullName>
    </submittedName>
</protein>
<evidence type="ECO:0000313" key="2">
    <source>
        <dbReference type="EMBL" id="NER27233.1"/>
    </source>
</evidence>
<comment type="caution">
    <text evidence="2">The sequence shown here is derived from an EMBL/GenBank/DDBJ whole genome shotgun (WGS) entry which is preliminary data.</text>
</comment>
<keyword evidence="1" id="KW-0812">Transmembrane</keyword>
<dbReference type="AlphaFoldDB" id="A0A6B3N6N5"/>
<keyword evidence="1" id="KW-1133">Transmembrane helix</keyword>
<feature type="transmembrane region" description="Helical" evidence="1">
    <location>
        <begin position="37"/>
        <end position="56"/>
    </location>
</feature>
<name>A0A6B3N6N5_9CYAN</name>
<proteinExistence type="predicted"/>
<gene>
    <name evidence="2" type="ORF">F6J89_06245</name>
</gene>
<reference evidence="2" key="1">
    <citation type="submission" date="2019-11" db="EMBL/GenBank/DDBJ databases">
        <title>Genomic insights into an expanded diversity of filamentous marine cyanobacteria reveals the extraordinary biosynthetic potential of Moorea and Okeania.</title>
        <authorList>
            <person name="Ferreira Leao T."/>
            <person name="Wang M."/>
            <person name="Moss N."/>
            <person name="Da Silva R."/>
            <person name="Sanders J."/>
            <person name="Nurk S."/>
            <person name="Gurevich A."/>
            <person name="Humphrey G."/>
            <person name="Reher R."/>
            <person name="Zhu Q."/>
            <person name="Belda-Ferre P."/>
            <person name="Glukhov E."/>
            <person name="Rex R."/>
            <person name="Dorrestein P.C."/>
            <person name="Knight R."/>
            <person name="Pevzner P."/>
            <person name="Gerwick W.H."/>
            <person name="Gerwick L."/>
        </authorList>
    </citation>
    <scope>NUCLEOTIDE SEQUENCE</scope>
    <source>
        <strain evidence="2">SIO1C4</strain>
    </source>
</reference>
<organism evidence="2">
    <name type="scientific">Symploca sp. SIO1C4</name>
    <dbReference type="NCBI Taxonomy" id="2607765"/>
    <lineage>
        <taxon>Bacteria</taxon>
        <taxon>Bacillati</taxon>
        <taxon>Cyanobacteriota</taxon>
        <taxon>Cyanophyceae</taxon>
        <taxon>Coleofasciculales</taxon>
        <taxon>Coleofasciculaceae</taxon>
        <taxon>Symploca</taxon>
    </lineage>
</organism>
<dbReference type="EMBL" id="JAAHFQ010000083">
    <property type="protein sequence ID" value="NER27233.1"/>
    <property type="molecule type" value="Genomic_DNA"/>
</dbReference>
<evidence type="ECO:0000256" key="1">
    <source>
        <dbReference type="SAM" id="Phobius"/>
    </source>
</evidence>
<keyword evidence="1" id="KW-0472">Membrane</keyword>
<accession>A0A6B3N6N5</accession>
<sequence>MNFSPANGYLQALSAKPSEAIKSYALKAWYTLLNATYISSVNLVCGMIGFFCCANAS</sequence>